<dbReference type="eggNOG" id="COG5446">
    <property type="taxonomic scope" value="Bacteria"/>
</dbReference>
<feature type="transmembrane region" description="Helical" evidence="1">
    <location>
        <begin position="199"/>
        <end position="221"/>
    </location>
</feature>
<feature type="transmembrane region" description="Helical" evidence="1">
    <location>
        <begin position="161"/>
        <end position="179"/>
    </location>
</feature>
<keyword evidence="1" id="KW-1133">Transmembrane helix</keyword>
<evidence type="ECO:0000313" key="3">
    <source>
        <dbReference type="Proteomes" id="UP000004310"/>
    </source>
</evidence>
<dbReference type="NCBIfam" id="TIGR02458">
    <property type="entry name" value="CbtA"/>
    <property type="match status" value="1"/>
</dbReference>
<feature type="transmembrane region" description="Helical" evidence="1">
    <location>
        <begin position="70"/>
        <end position="91"/>
    </location>
</feature>
<organism evidence="2 3">
    <name type="scientific">Fulvimarina pelagi HTCC2506</name>
    <dbReference type="NCBI Taxonomy" id="314231"/>
    <lineage>
        <taxon>Bacteria</taxon>
        <taxon>Pseudomonadati</taxon>
        <taxon>Pseudomonadota</taxon>
        <taxon>Alphaproteobacteria</taxon>
        <taxon>Hyphomicrobiales</taxon>
        <taxon>Aurantimonadaceae</taxon>
        <taxon>Fulvimarina</taxon>
    </lineage>
</organism>
<evidence type="ECO:0000313" key="2">
    <source>
        <dbReference type="EMBL" id="EAU42973.1"/>
    </source>
</evidence>
<feature type="transmembrane region" description="Helical" evidence="1">
    <location>
        <begin position="103"/>
        <end position="123"/>
    </location>
</feature>
<proteinExistence type="predicted"/>
<comment type="caution">
    <text evidence="2">The sequence shown here is derived from an EMBL/GenBank/DDBJ whole genome shotgun (WGS) entry which is preliminary data.</text>
</comment>
<dbReference type="Pfam" id="PF09490">
    <property type="entry name" value="CbtA"/>
    <property type="match status" value="1"/>
</dbReference>
<protein>
    <recommendedName>
        <fullName evidence="4">Cobalt transporter subunit CbtA</fullName>
    </recommendedName>
</protein>
<keyword evidence="3" id="KW-1185">Reference proteome</keyword>
<dbReference type="STRING" id="217511.GCA_001463845_00570"/>
<gene>
    <name evidence="2" type="ORF">FP2506_09026</name>
</gene>
<accession>Q0G5U1</accession>
<keyword evidence="1" id="KW-0472">Membrane</keyword>
<dbReference type="RefSeq" id="WP_007066947.1">
    <property type="nucleotide sequence ID" value="NZ_DS022272.1"/>
</dbReference>
<evidence type="ECO:0008006" key="4">
    <source>
        <dbReference type="Google" id="ProtNLM"/>
    </source>
</evidence>
<reference evidence="2 3" key="1">
    <citation type="journal article" date="2010" name="J. Bacteriol.">
        <title>Genome sequence of Fulvimarina pelagi HTCC2506T, a Mn(II)-oxidizing alphaproteobacterium possessing an aerobic anoxygenic photosynthetic gene cluster and Xanthorhodopsin.</title>
        <authorList>
            <person name="Kang I."/>
            <person name="Oh H.M."/>
            <person name="Lim S.I."/>
            <person name="Ferriera S."/>
            <person name="Giovannoni S.J."/>
            <person name="Cho J.C."/>
        </authorList>
    </citation>
    <scope>NUCLEOTIDE SEQUENCE [LARGE SCALE GENOMIC DNA]</scope>
    <source>
        <strain evidence="2 3">HTCC2506</strain>
    </source>
</reference>
<feature type="transmembrane region" description="Helical" evidence="1">
    <location>
        <begin position="138"/>
        <end position="156"/>
    </location>
</feature>
<name>Q0G5U1_9HYPH</name>
<dbReference type="AlphaFoldDB" id="Q0G5U1"/>
<dbReference type="Proteomes" id="UP000004310">
    <property type="component" value="Unassembled WGS sequence"/>
</dbReference>
<sequence length="233" mass="24537">MIKRILAGAVLAGAGAGFVASVLQIGFVQPVLLHAELYETGELVHFGSSSSVPAEQAVALFDLSRDALSFAFNLLVYTGYGLILAAAMALAELRGATITARQGLVWGTCGFLAVQFAPGFSLAPEVPGVAVIDVQTRQLWWTLTVASAGIGIWLIAFARSWAGWGVAIILLLAPHIVGAPEPEYFAGPAPTELGALFVARAYGVSLVAWSTLGLLAAYFLAEQRIEVRRELPV</sequence>
<dbReference type="EMBL" id="AATP01000001">
    <property type="protein sequence ID" value="EAU42973.1"/>
    <property type="molecule type" value="Genomic_DNA"/>
</dbReference>
<keyword evidence="1" id="KW-0812">Transmembrane</keyword>
<dbReference type="HOGENOM" id="CLU_100583_0_0_5"/>
<dbReference type="InterPro" id="IPR012666">
    <property type="entry name" value="CbtA_put"/>
</dbReference>
<evidence type="ECO:0000256" key="1">
    <source>
        <dbReference type="SAM" id="Phobius"/>
    </source>
</evidence>